<dbReference type="GO" id="GO:0016887">
    <property type="term" value="F:ATP hydrolysis activity"/>
    <property type="evidence" value="ECO:0007669"/>
    <property type="project" value="InterPro"/>
</dbReference>
<dbReference type="Gene3D" id="1.20.1560.10">
    <property type="entry name" value="ABC transporter type 1, transmembrane domain"/>
    <property type="match status" value="1"/>
</dbReference>
<keyword evidence="7 8" id="KW-0472">Membrane</keyword>
<proteinExistence type="predicted"/>
<dbReference type="InterPro" id="IPR011527">
    <property type="entry name" value="ABC1_TM_dom"/>
</dbReference>
<dbReference type="PROSITE" id="PS50929">
    <property type="entry name" value="ABC_TM1F"/>
    <property type="match status" value="1"/>
</dbReference>
<dbReference type="InterPro" id="IPR003593">
    <property type="entry name" value="AAA+_ATPase"/>
</dbReference>
<dbReference type="PANTHER" id="PTHR43394:SF1">
    <property type="entry name" value="ATP-BINDING CASSETTE SUB-FAMILY B MEMBER 10, MITOCHONDRIAL"/>
    <property type="match status" value="1"/>
</dbReference>
<sequence length="596" mass="67263">MYHNSKLESGAIRTGSVLRIYLRYALKYPWLFATTLIGVVLSSSASVIAPLYLRDIINILSSSSRSSHAFYAILVALGFYAGINFAGKIFRRVRSMSLAFMELHVMEKLYNDSFEKLLHHSHEFFISNFTGALTRRVTRFSREFERLLDNVIYNFLPALIFAIGAIGVLMFRNIILGTGLLVWTIVFVYVQYLIQRKLQPMREASSEADSEITGALSDAVVNHSTITSFATLKYEQKIFSSAISNWYNITRRVWTADQWLEAIQSFLAFVIEIGLLIGSVFLWKKGLITVGDFVLIEVYVLNLVGRLWSLGRDMRQFNISIAEATEMLDIIEMKQEIVDKKNAKELSISKGDITFNNVQFRYGSGHLVLNDFDLHISPKEKIALVGLSGAGKSTITKLLLRLYDIQKGSVNIDGQDISKVTQKSLRENISFVPQEAILFHRSLMENIRYGSENATDAEVFEATEKAHCMEFISQYPEGFKTMVGERGIKLSGGERQRISIARAILKNAPILVLDEATSSLDSESEALIQSALETLMQNKTVIAIAHRLSTVMKMDRIIVMENGNTKLSGTHHELLSHKENLYKKLWEIQAGGFLSK</sequence>
<evidence type="ECO:0000313" key="11">
    <source>
        <dbReference type="EMBL" id="VAW32202.1"/>
    </source>
</evidence>
<organism evidence="11">
    <name type="scientific">hydrothermal vent metagenome</name>
    <dbReference type="NCBI Taxonomy" id="652676"/>
    <lineage>
        <taxon>unclassified sequences</taxon>
        <taxon>metagenomes</taxon>
        <taxon>ecological metagenomes</taxon>
    </lineage>
</organism>
<keyword evidence="3 8" id="KW-0812">Transmembrane</keyword>
<dbReference type="InterPro" id="IPR017871">
    <property type="entry name" value="ABC_transporter-like_CS"/>
</dbReference>
<protein>
    <submittedName>
        <fullName evidence="11">Lipid A export ATP-binding/permease protein MsbA</fullName>
    </submittedName>
</protein>
<dbReference type="InterPro" id="IPR036640">
    <property type="entry name" value="ABC1_TM_sf"/>
</dbReference>
<evidence type="ECO:0000256" key="7">
    <source>
        <dbReference type="ARBA" id="ARBA00023136"/>
    </source>
</evidence>
<keyword evidence="2" id="KW-0813">Transport</keyword>
<dbReference type="FunFam" id="3.40.50.300:FF:000287">
    <property type="entry name" value="Multidrug ABC transporter ATP-binding protein"/>
    <property type="match status" value="1"/>
</dbReference>
<evidence type="ECO:0000259" key="10">
    <source>
        <dbReference type="PROSITE" id="PS50929"/>
    </source>
</evidence>
<dbReference type="SUPFAM" id="SSF90123">
    <property type="entry name" value="ABC transporter transmembrane region"/>
    <property type="match status" value="1"/>
</dbReference>
<feature type="transmembrane region" description="Helical" evidence="8">
    <location>
        <begin position="174"/>
        <end position="194"/>
    </location>
</feature>
<feature type="transmembrane region" description="Helical" evidence="8">
    <location>
        <begin position="259"/>
        <end position="281"/>
    </location>
</feature>
<dbReference type="SUPFAM" id="SSF52540">
    <property type="entry name" value="P-loop containing nucleoside triphosphate hydrolases"/>
    <property type="match status" value="1"/>
</dbReference>
<dbReference type="GO" id="GO:0016020">
    <property type="term" value="C:membrane"/>
    <property type="evidence" value="ECO:0007669"/>
    <property type="project" value="UniProtKB-SubCell"/>
</dbReference>
<dbReference type="InterPro" id="IPR003439">
    <property type="entry name" value="ABC_transporter-like_ATP-bd"/>
</dbReference>
<feature type="transmembrane region" description="Helical" evidence="8">
    <location>
        <begin position="69"/>
        <end position="87"/>
    </location>
</feature>
<feature type="transmembrane region" description="Helical" evidence="8">
    <location>
        <begin position="287"/>
        <end position="308"/>
    </location>
</feature>
<comment type="subcellular location">
    <subcellularLocation>
        <location evidence="1">Membrane</location>
        <topology evidence="1">Multi-pass membrane protein</topology>
    </subcellularLocation>
</comment>
<keyword evidence="4" id="KW-0547">Nucleotide-binding</keyword>
<dbReference type="PROSITE" id="PS50893">
    <property type="entry name" value="ABC_TRANSPORTER_2"/>
    <property type="match status" value="1"/>
</dbReference>
<reference evidence="11" key="1">
    <citation type="submission" date="2018-06" db="EMBL/GenBank/DDBJ databases">
        <authorList>
            <person name="Zhirakovskaya E."/>
        </authorList>
    </citation>
    <scope>NUCLEOTIDE SEQUENCE</scope>
</reference>
<dbReference type="SMART" id="SM00382">
    <property type="entry name" value="AAA"/>
    <property type="match status" value="1"/>
</dbReference>
<evidence type="ECO:0000256" key="4">
    <source>
        <dbReference type="ARBA" id="ARBA00022741"/>
    </source>
</evidence>
<keyword evidence="5 11" id="KW-0067">ATP-binding</keyword>
<dbReference type="EMBL" id="UOEV01000029">
    <property type="protein sequence ID" value="VAW32202.1"/>
    <property type="molecule type" value="Genomic_DNA"/>
</dbReference>
<gene>
    <name evidence="11" type="ORF">MNBD_CPR01-414</name>
</gene>
<dbReference type="Gene3D" id="3.40.50.300">
    <property type="entry name" value="P-loop containing nucleotide triphosphate hydrolases"/>
    <property type="match status" value="1"/>
</dbReference>
<accession>A0A3B0V0B8</accession>
<dbReference type="PROSITE" id="PS00211">
    <property type="entry name" value="ABC_TRANSPORTER_1"/>
    <property type="match status" value="1"/>
</dbReference>
<evidence type="ECO:0000256" key="2">
    <source>
        <dbReference type="ARBA" id="ARBA00022448"/>
    </source>
</evidence>
<feature type="transmembrane region" description="Helical" evidence="8">
    <location>
        <begin position="151"/>
        <end position="168"/>
    </location>
</feature>
<name>A0A3B0V0B8_9ZZZZ</name>
<dbReference type="AlphaFoldDB" id="A0A3B0V0B8"/>
<dbReference type="Pfam" id="PF00005">
    <property type="entry name" value="ABC_tran"/>
    <property type="match status" value="1"/>
</dbReference>
<dbReference type="InterPro" id="IPR027417">
    <property type="entry name" value="P-loop_NTPase"/>
</dbReference>
<evidence type="ECO:0000256" key="5">
    <source>
        <dbReference type="ARBA" id="ARBA00022840"/>
    </source>
</evidence>
<evidence type="ECO:0000256" key="6">
    <source>
        <dbReference type="ARBA" id="ARBA00022989"/>
    </source>
</evidence>
<dbReference type="Pfam" id="PF00664">
    <property type="entry name" value="ABC_membrane"/>
    <property type="match status" value="1"/>
</dbReference>
<evidence type="ECO:0000256" key="1">
    <source>
        <dbReference type="ARBA" id="ARBA00004141"/>
    </source>
</evidence>
<keyword evidence="6 8" id="KW-1133">Transmembrane helix</keyword>
<feature type="domain" description="ABC transmembrane type-1" evidence="10">
    <location>
        <begin position="36"/>
        <end position="317"/>
    </location>
</feature>
<dbReference type="GO" id="GO:0015421">
    <property type="term" value="F:ABC-type oligopeptide transporter activity"/>
    <property type="evidence" value="ECO:0007669"/>
    <property type="project" value="TreeGrafter"/>
</dbReference>
<evidence type="ECO:0000259" key="9">
    <source>
        <dbReference type="PROSITE" id="PS50893"/>
    </source>
</evidence>
<dbReference type="PANTHER" id="PTHR43394">
    <property type="entry name" value="ATP-DEPENDENT PERMEASE MDL1, MITOCHONDRIAL"/>
    <property type="match status" value="1"/>
</dbReference>
<evidence type="ECO:0000256" key="8">
    <source>
        <dbReference type="SAM" id="Phobius"/>
    </source>
</evidence>
<evidence type="ECO:0000256" key="3">
    <source>
        <dbReference type="ARBA" id="ARBA00022692"/>
    </source>
</evidence>
<dbReference type="GO" id="GO:0005524">
    <property type="term" value="F:ATP binding"/>
    <property type="evidence" value="ECO:0007669"/>
    <property type="project" value="UniProtKB-KW"/>
</dbReference>
<dbReference type="InterPro" id="IPR039421">
    <property type="entry name" value="Type_1_exporter"/>
</dbReference>
<feature type="domain" description="ABC transporter" evidence="9">
    <location>
        <begin position="353"/>
        <end position="587"/>
    </location>
</feature>
<feature type="transmembrane region" description="Helical" evidence="8">
    <location>
        <begin position="28"/>
        <end position="49"/>
    </location>
</feature>